<name>A0AB38YH70_9GAMM</name>
<evidence type="ECO:0000313" key="2">
    <source>
        <dbReference type="EMBL" id="WLD58570.1"/>
    </source>
</evidence>
<accession>A0AB38YH70</accession>
<organism evidence="2">
    <name type="scientific">Salinispirillum sp. LH 10-3-1</name>
    <dbReference type="NCBI Taxonomy" id="2952525"/>
    <lineage>
        <taxon>Bacteria</taxon>
        <taxon>Pseudomonadati</taxon>
        <taxon>Pseudomonadota</taxon>
        <taxon>Gammaproteobacteria</taxon>
        <taxon>Oceanospirillales</taxon>
        <taxon>Saccharospirillaceae</taxon>
        <taxon>Salinispirillum</taxon>
    </lineage>
</organism>
<evidence type="ECO:0000256" key="1">
    <source>
        <dbReference type="SAM" id="Phobius"/>
    </source>
</evidence>
<protein>
    <recommendedName>
        <fullName evidence="3">DUF983 domain-containing protein</fullName>
    </recommendedName>
</protein>
<feature type="transmembrane region" description="Helical" evidence="1">
    <location>
        <begin position="63"/>
        <end position="84"/>
    </location>
</feature>
<proteinExistence type="predicted"/>
<feature type="transmembrane region" description="Helical" evidence="1">
    <location>
        <begin position="38"/>
        <end position="57"/>
    </location>
</feature>
<dbReference type="EMBL" id="CP101717">
    <property type="protein sequence ID" value="WLD58570.1"/>
    <property type="molecule type" value="Genomic_DNA"/>
</dbReference>
<keyword evidence="1" id="KW-0472">Membrane</keyword>
<gene>
    <name evidence="2" type="ORF">NFC81_01955</name>
</gene>
<dbReference type="AlphaFoldDB" id="A0AB38YH70"/>
<dbReference type="RefSeq" id="WP_304995855.1">
    <property type="nucleotide sequence ID" value="NZ_CP101717.1"/>
</dbReference>
<keyword evidence="1" id="KW-0812">Transmembrane</keyword>
<reference evidence="2" key="1">
    <citation type="submission" date="2022-07" db="EMBL/GenBank/DDBJ databases">
        <title>Complete genome sequence of Salinispirillum sp. LH10-3-1 capable of multiple carbohydrate inversion isolated from a soda lake.</title>
        <authorList>
            <person name="Liu J."/>
            <person name="Zhai Y."/>
            <person name="Zhang H."/>
            <person name="Yang H."/>
            <person name="Qu J."/>
            <person name="Li J."/>
        </authorList>
    </citation>
    <scope>NUCLEOTIDE SEQUENCE</scope>
    <source>
        <strain evidence="2">LH 10-3-1</strain>
    </source>
</reference>
<evidence type="ECO:0008006" key="3">
    <source>
        <dbReference type="Google" id="ProtNLM"/>
    </source>
</evidence>
<sequence>MQCPHCHRPIPLFSVERIFSSWVAKQCKQCDKHYRAQIPAAVAMVVGIPLVGMIWLAPEHWGIAYYLPIGLGFGLLCNMFSRLVPVESKDVI</sequence>
<keyword evidence="1" id="KW-1133">Transmembrane helix</keyword>